<dbReference type="Proteomes" id="UP000269001">
    <property type="component" value="Unassembled WGS sequence"/>
</dbReference>
<proteinExistence type="predicted"/>
<dbReference type="EMBL" id="RAXU01000002">
    <property type="protein sequence ID" value="RKG35672.1"/>
    <property type="molecule type" value="Genomic_DNA"/>
</dbReference>
<keyword evidence="2" id="KW-1185">Reference proteome</keyword>
<dbReference type="PROSITE" id="PS51257">
    <property type="entry name" value="PROKAR_LIPOPROTEIN"/>
    <property type="match status" value="1"/>
</dbReference>
<comment type="caution">
    <text evidence="1">The sequence shown here is derived from an EMBL/GenBank/DDBJ whole genome shotgun (WGS) entry which is preliminary data.</text>
</comment>
<gene>
    <name evidence="1" type="ORF">D7V21_02020</name>
</gene>
<dbReference type="RefSeq" id="WP_120368866.1">
    <property type="nucleotide sequence ID" value="NZ_RAXU01000002.1"/>
</dbReference>
<name>A0A3A8ELB2_9GAMM</name>
<dbReference type="AlphaFoldDB" id="A0A3A8ELB2"/>
<accession>A0A3A8ELB2</accession>
<organism evidence="1 2">
    <name type="scientific">Acinetobacter guerrae</name>
    <dbReference type="NCBI Taxonomy" id="1843371"/>
    <lineage>
        <taxon>Bacteria</taxon>
        <taxon>Pseudomonadati</taxon>
        <taxon>Pseudomonadota</taxon>
        <taxon>Gammaproteobacteria</taxon>
        <taxon>Moraxellales</taxon>
        <taxon>Moraxellaceae</taxon>
        <taxon>Acinetobacter</taxon>
    </lineage>
</organism>
<evidence type="ECO:0000313" key="2">
    <source>
        <dbReference type="Proteomes" id="UP000269001"/>
    </source>
</evidence>
<reference evidence="1 2" key="1">
    <citation type="submission" date="2018-09" db="EMBL/GenBank/DDBJ databases">
        <title>The draft genome of Acinetobacter spp. strains.</title>
        <authorList>
            <person name="Qin J."/>
            <person name="Feng Y."/>
            <person name="Zong Z."/>
        </authorList>
    </citation>
    <scope>NUCLEOTIDE SEQUENCE [LARGE SCALE GENOMIC DNA]</scope>
    <source>
        <strain evidence="1 2">WCHAc060096</strain>
    </source>
</reference>
<protein>
    <submittedName>
        <fullName evidence="1">DUF1311 domain-containing protein</fullName>
    </submittedName>
</protein>
<evidence type="ECO:0000313" key="1">
    <source>
        <dbReference type="EMBL" id="RKG35672.1"/>
    </source>
</evidence>
<sequence>MKNFIILMTLLTGVLFSGCDYVRNKKTENKAHNVADFSCTNQDNLNKIQGYLKSEYIKVMEKKLRQSSGYYEADRNILEKINKGLRFEIKTIRTLTEDTQTEKQLNCESQLVVHFPKGLMQRAENAYQAYIQNSEEEGYATVRDYLDNNESGLKVTDDELRGGLLYDITKTDKEGLSLSVLNQNEILEGVAFITEQAVFFESYVEKNKEYQSMIDHNDQKVAAQYNLAKQAMDIRKKELDAENQRQVERLNQTWDNFTEEQRDQLKQDQADWIEKRDVDCKVLAQKSVYEIPEKEKETYQKQSNYWDQALSDQNIEIQYTKCFNHRTMERIVYLNNTFN</sequence>